<accession>A0A1I3E237</accession>
<dbReference type="STRING" id="1477437.SAMN05444682_101733"/>
<dbReference type="EMBL" id="FOQO01000001">
    <property type="protein sequence ID" value="SFH93062.1"/>
    <property type="molecule type" value="Genomic_DNA"/>
</dbReference>
<gene>
    <name evidence="1" type="ORF">SAMN05444682_101733</name>
</gene>
<evidence type="ECO:0000313" key="1">
    <source>
        <dbReference type="EMBL" id="SFH93062.1"/>
    </source>
</evidence>
<reference evidence="1 2" key="1">
    <citation type="submission" date="2016-10" db="EMBL/GenBank/DDBJ databases">
        <authorList>
            <person name="de Groot N.N."/>
        </authorList>
    </citation>
    <scope>NUCLEOTIDE SEQUENCE [LARGE SCALE GENOMIC DNA]</scope>
    <source>
        <strain evidence="1 2">RK1</strain>
    </source>
</reference>
<proteinExistence type="predicted"/>
<dbReference type="OrthoDB" id="661150at2"/>
<name>A0A1I3E237_9SPHI</name>
<evidence type="ECO:0000313" key="2">
    <source>
        <dbReference type="Proteomes" id="UP000198670"/>
    </source>
</evidence>
<organism evidence="1 2">
    <name type="scientific">Parapedobacter indicus</name>
    <dbReference type="NCBI Taxonomy" id="1477437"/>
    <lineage>
        <taxon>Bacteria</taxon>
        <taxon>Pseudomonadati</taxon>
        <taxon>Bacteroidota</taxon>
        <taxon>Sphingobacteriia</taxon>
        <taxon>Sphingobacteriales</taxon>
        <taxon>Sphingobacteriaceae</taxon>
        <taxon>Parapedobacter</taxon>
    </lineage>
</organism>
<evidence type="ECO:0008006" key="3">
    <source>
        <dbReference type="Google" id="ProtNLM"/>
    </source>
</evidence>
<dbReference type="RefSeq" id="WP_090624274.1">
    <property type="nucleotide sequence ID" value="NZ_FOQO01000001.1"/>
</dbReference>
<sequence length="599" mass="68259">MAKSRNINHGALERAHFLRIEQNARAVDQIYHEAVKEFSQLAKTVNFDPNKPFSFDAYPKTLKTANKLFAEMAGSVKSSVVNGMRAEWGEANKNNDSLVKSAYPSASVSDGKFTRFFNRNLDARDSFERRKTNGMNLSDRVSKQTDQFKSEIEMGLDLGLGQGKSAAALSRDLRSNLQDPEKLFRRVRDKYDVLHLSRNAKAYHPGQGVYRSSYKNAMRLTRTEINMAYRESDYMRWQQMDFIVGMEVRLSNNPNHCPVCAALAGRYPKDFKFTGWHPQCRCSAIPIFKSDNELDDDIMRILNDEPLMLPDESSRAITSMPAGYNKWMNDNQDRIAGAKSLPYFIRDNYVKGDVSKGLKFVVVEESAAKPTTLDLSKLIKGDIPTNREVKDVLLAYAELSPDDFRQGLGDVTFQKSRSYLMQHSMRYRPSDNTWVGQSTLTMSTHTFNGTMFEGGSFNAAEQFRSALGAIKKGEKLTFNQEYSIEAMWHEILHAKTKTPPKRLTTAQVKSMETVNQFVARHTYDGFIEKLGGKAIHKETILDKGYGYTSWISNFRERLKAEGIAEKTAIDELSPVLMSNYSKVEFEIVKFFSRHRKTEL</sequence>
<protein>
    <recommendedName>
        <fullName evidence="3">Phage Mu protein F like protein</fullName>
    </recommendedName>
</protein>
<dbReference type="AlphaFoldDB" id="A0A1I3E237"/>
<keyword evidence="2" id="KW-1185">Reference proteome</keyword>
<dbReference type="Proteomes" id="UP000198670">
    <property type="component" value="Unassembled WGS sequence"/>
</dbReference>